<evidence type="ECO:0000313" key="2">
    <source>
        <dbReference type="EMBL" id="SDY82531.1"/>
    </source>
</evidence>
<reference evidence="2 3" key="1">
    <citation type="submission" date="2016-10" db="EMBL/GenBank/DDBJ databases">
        <authorList>
            <person name="de Groot N.N."/>
        </authorList>
    </citation>
    <scope>NUCLEOTIDE SEQUENCE [LARGE SCALE GENOMIC DNA]</scope>
    <source>
        <strain evidence="2 3">LMG 24775</strain>
    </source>
</reference>
<keyword evidence="1" id="KW-0614">Plasmid</keyword>
<dbReference type="EMBL" id="CP065749">
    <property type="protein sequence ID" value="QPS85019.1"/>
    <property type="molecule type" value="Genomic_DNA"/>
</dbReference>
<protein>
    <submittedName>
        <fullName evidence="2">Uncharacterized protein</fullName>
    </submittedName>
</protein>
<dbReference type="AlphaFoldDB" id="A0A1H3N0Q0"/>
<gene>
    <name evidence="1" type="ORF">I6G47_33275</name>
    <name evidence="2" type="ORF">SAMN05421547_108125</name>
</gene>
<organism evidence="2 3">
    <name type="scientific">Delftia lacustris</name>
    <dbReference type="NCBI Taxonomy" id="558537"/>
    <lineage>
        <taxon>Bacteria</taxon>
        <taxon>Pseudomonadati</taxon>
        <taxon>Pseudomonadota</taxon>
        <taxon>Betaproteobacteria</taxon>
        <taxon>Burkholderiales</taxon>
        <taxon>Comamonadaceae</taxon>
        <taxon>Delftia</taxon>
    </lineage>
</organism>
<evidence type="ECO:0000313" key="1">
    <source>
        <dbReference type="EMBL" id="QPS85019.1"/>
    </source>
</evidence>
<proteinExistence type="predicted"/>
<evidence type="ECO:0000313" key="4">
    <source>
        <dbReference type="Proteomes" id="UP000595064"/>
    </source>
</evidence>
<reference evidence="1 4" key="2">
    <citation type="submission" date="2020-12" db="EMBL/GenBank/DDBJ databases">
        <title>FDA dAtabase for Regulatory Grade micrObial Sequences (FDA-ARGOS): Supporting development and validation of Infectious Disease Dx tests.</title>
        <authorList>
            <person name="Sproer C."/>
            <person name="Gronow S."/>
            <person name="Severitt S."/>
            <person name="Schroder I."/>
            <person name="Tallon L."/>
            <person name="Sadzewicz L."/>
            <person name="Zhao X."/>
            <person name="Boylan J."/>
            <person name="Ott S."/>
            <person name="Bowen H."/>
            <person name="Vavikolanu K."/>
            <person name="Mehta A."/>
            <person name="Aluvathingal J."/>
            <person name="Nadendla S."/>
            <person name="Lowell S."/>
            <person name="Myers T."/>
            <person name="Yan Y."/>
            <person name="Sichtig H."/>
        </authorList>
    </citation>
    <scope>NUCLEOTIDE SEQUENCE [LARGE SCALE GENOMIC DNA]</scope>
    <source>
        <strain evidence="1 4">FDAARGOS_890</strain>
        <plasmid evidence="1 4">unnamed</plasmid>
    </source>
</reference>
<dbReference type="EMBL" id="FNPE01000008">
    <property type="protein sequence ID" value="SDY82531.1"/>
    <property type="molecule type" value="Genomic_DNA"/>
</dbReference>
<name>A0A1H3N0Q0_9BURK</name>
<sequence>MTCTDPKSTKALQLRRQALAMLQEAQQLDGLKPYTVTHTHCAGCSTYVIWAESMPSEAHAKSVLDCEFEPWRDEQLSVEGHHFLDDIAGASETSRLPDILESFTAPASSEEACAS</sequence>
<accession>A0A1H3N0Q0</accession>
<dbReference type="RefSeq" id="WP_074921878.1">
    <property type="nucleotide sequence ID" value="NZ_CP065749.1"/>
</dbReference>
<dbReference type="Proteomes" id="UP000183417">
    <property type="component" value="Unassembled WGS sequence"/>
</dbReference>
<dbReference type="GeneID" id="94689167"/>
<keyword evidence="4" id="KW-1185">Reference proteome</keyword>
<dbReference type="KEGG" id="dla:I6G47_33275"/>
<dbReference type="Proteomes" id="UP000595064">
    <property type="component" value="Plasmid unnamed"/>
</dbReference>
<geneLocation type="plasmid" evidence="1 4">
    <name>unnamed</name>
</geneLocation>
<evidence type="ECO:0000313" key="3">
    <source>
        <dbReference type="Proteomes" id="UP000183417"/>
    </source>
</evidence>